<proteinExistence type="predicted"/>
<dbReference type="EMBL" id="JAJSOF020000021">
    <property type="protein sequence ID" value="KAJ4437068.1"/>
    <property type="molecule type" value="Genomic_DNA"/>
</dbReference>
<keyword evidence="3" id="KW-1185">Reference proteome</keyword>
<comment type="caution">
    <text evidence="2">The sequence shown here is derived from an EMBL/GenBank/DDBJ whole genome shotgun (WGS) entry which is preliminary data.</text>
</comment>
<accession>A0ABQ8SSA2</accession>
<sequence>MAGLCEDGNEPLGSLKARSLHKRRSLSAAAPSERKSRLTARRKGTHYALCIMARPSGVQLEKLVTVLPSIRNMRKPNHASENSVNTDLELVARIAAACHVIKNTRRIVEKVRQNLDADVILALKLVTGTLSYCCEVKK</sequence>
<evidence type="ECO:0000313" key="3">
    <source>
        <dbReference type="Proteomes" id="UP001148838"/>
    </source>
</evidence>
<evidence type="ECO:0000256" key="1">
    <source>
        <dbReference type="SAM" id="MobiDB-lite"/>
    </source>
</evidence>
<organism evidence="2 3">
    <name type="scientific">Periplaneta americana</name>
    <name type="common">American cockroach</name>
    <name type="synonym">Blatta americana</name>
    <dbReference type="NCBI Taxonomy" id="6978"/>
    <lineage>
        <taxon>Eukaryota</taxon>
        <taxon>Metazoa</taxon>
        <taxon>Ecdysozoa</taxon>
        <taxon>Arthropoda</taxon>
        <taxon>Hexapoda</taxon>
        <taxon>Insecta</taxon>
        <taxon>Pterygota</taxon>
        <taxon>Neoptera</taxon>
        <taxon>Polyneoptera</taxon>
        <taxon>Dictyoptera</taxon>
        <taxon>Blattodea</taxon>
        <taxon>Blattoidea</taxon>
        <taxon>Blattidae</taxon>
        <taxon>Blattinae</taxon>
        <taxon>Periplaneta</taxon>
    </lineage>
</organism>
<evidence type="ECO:0000313" key="2">
    <source>
        <dbReference type="EMBL" id="KAJ4437068.1"/>
    </source>
</evidence>
<protein>
    <submittedName>
        <fullName evidence="2">Uncharacterized protein</fullName>
    </submittedName>
</protein>
<gene>
    <name evidence="2" type="ORF">ANN_17203</name>
</gene>
<reference evidence="2 3" key="1">
    <citation type="journal article" date="2022" name="Allergy">
        <title>Genome assembly and annotation of Periplaneta americana reveal a comprehensive cockroach allergen profile.</title>
        <authorList>
            <person name="Wang L."/>
            <person name="Xiong Q."/>
            <person name="Saelim N."/>
            <person name="Wang L."/>
            <person name="Nong W."/>
            <person name="Wan A.T."/>
            <person name="Shi M."/>
            <person name="Liu X."/>
            <person name="Cao Q."/>
            <person name="Hui J.H.L."/>
            <person name="Sookrung N."/>
            <person name="Leung T.F."/>
            <person name="Tungtrongchitr A."/>
            <person name="Tsui S.K.W."/>
        </authorList>
    </citation>
    <scope>NUCLEOTIDE SEQUENCE [LARGE SCALE GENOMIC DNA]</scope>
    <source>
        <strain evidence="2">PWHHKU_190912</strain>
    </source>
</reference>
<name>A0ABQ8SSA2_PERAM</name>
<dbReference type="Proteomes" id="UP001148838">
    <property type="component" value="Unassembled WGS sequence"/>
</dbReference>
<feature type="region of interest" description="Disordered" evidence="1">
    <location>
        <begin position="19"/>
        <end position="41"/>
    </location>
</feature>